<evidence type="ECO:0000313" key="16">
    <source>
        <dbReference type="EMBL" id="KYN18749.1"/>
    </source>
</evidence>
<dbReference type="Pfam" id="PF13868">
    <property type="entry name" value="TPH"/>
    <property type="match status" value="1"/>
</dbReference>
<dbReference type="OrthoDB" id="9949424at2759"/>
<keyword evidence="7 14" id="KW-0175">Coiled coil</keyword>
<feature type="coiled-coil region" evidence="14">
    <location>
        <begin position="89"/>
        <end position="133"/>
    </location>
</feature>
<evidence type="ECO:0000259" key="15">
    <source>
        <dbReference type="Pfam" id="PF13868"/>
    </source>
</evidence>
<keyword evidence="17" id="KW-1185">Reference proteome</keyword>
<dbReference type="KEGG" id="tcz:108762174"/>
<reference evidence="16 17" key="1">
    <citation type="submission" date="2015-09" db="EMBL/GenBank/DDBJ databases">
        <title>Trachymyrmex cornetzi WGS genome.</title>
        <authorList>
            <person name="Nygaard S."/>
            <person name="Hu H."/>
            <person name="Boomsma J."/>
            <person name="Zhang G."/>
        </authorList>
    </citation>
    <scope>NUCLEOTIDE SEQUENCE [LARGE SCALE GENOMIC DNA]</scope>
    <source>
        <strain evidence="16">Tcor2-1</strain>
        <tissue evidence="16">Whole body</tissue>
    </source>
</reference>
<evidence type="ECO:0000256" key="3">
    <source>
        <dbReference type="ARBA" id="ARBA00009158"/>
    </source>
</evidence>
<feature type="coiled-coil region" evidence="14">
    <location>
        <begin position="157"/>
        <end position="203"/>
    </location>
</feature>
<keyword evidence="8" id="KW-0969">Cilium</keyword>
<protein>
    <recommendedName>
        <fullName evidence="4">Meiosis-specific nuclear structural protein 1</fullName>
    </recommendedName>
</protein>
<dbReference type="STRING" id="471704.A0A151J6A7"/>
<evidence type="ECO:0000313" key="17">
    <source>
        <dbReference type="Proteomes" id="UP000078492"/>
    </source>
</evidence>
<feature type="domain" description="Trichohyalin-plectin-homology" evidence="15">
    <location>
        <begin position="23"/>
        <end position="373"/>
    </location>
</feature>
<keyword evidence="12" id="KW-0966">Cell projection</keyword>
<dbReference type="PANTHER" id="PTHR19265:SF0">
    <property type="entry name" value="MEIOSIS-SPECIFIC NUCLEAR STRUCTURAL PROTEIN 1"/>
    <property type="match status" value="1"/>
</dbReference>
<evidence type="ECO:0000256" key="1">
    <source>
        <dbReference type="ARBA" id="ARBA00004123"/>
    </source>
</evidence>
<keyword evidence="10" id="KW-0539">Nucleus</keyword>
<accession>A0A151J6A7</accession>
<keyword evidence="9" id="KW-0206">Cytoskeleton</keyword>
<evidence type="ECO:0000256" key="8">
    <source>
        <dbReference type="ARBA" id="ARBA00023069"/>
    </source>
</evidence>
<comment type="similarity">
    <text evidence="3">Belongs to the MNS1 family.</text>
</comment>
<organism evidence="16 17">
    <name type="scientific">Trachymyrmex cornetzi</name>
    <dbReference type="NCBI Taxonomy" id="471704"/>
    <lineage>
        <taxon>Eukaryota</taxon>
        <taxon>Metazoa</taxon>
        <taxon>Ecdysozoa</taxon>
        <taxon>Arthropoda</taxon>
        <taxon>Hexapoda</taxon>
        <taxon>Insecta</taxon>
        <taxon>Pterygota</taxon>
        <taxon>Neoptera</taxon>
        <taxon>Endopterygota</taxon>
        <taxon>Hymenoptera</taxon>
        <taxon>Apocrita</taxon>
        <taxon>Aculeata</taxon>
        <taxon>Formicoidea</taxon>
        <taxon>Formicidae</taxon>
        <taxon>Myrmicinae</taxon>
        <taxon>Trachymyrmex</taxon>
    </lineage>
</organism>
<name>A0A151J6A7_9HYME</name>
<evidence type="ECO:0000256" key="5">
    <source>
        <dbReference type="ARBA" id="ARBA00022490"/>
    </source>
</evidence>
<dbReference type="EMBL" id="KQ979863">
    <property type="protein sequence ID" value="KYN18749.1"/>
    <property type="molecule type" value="Genomic_DNA"/>
</dbReference>
<evidence type="ECO:0000256" key="14">
    <source>
        <dbReference type="SAM" id="Coils"/>
    </source>
</evidence>
<dbReference type="InterPro" id="IPR026504">
    <property type="entry name" value="MNS1"/>
</dbReference>
<evidence type="ECO:0000256" key="12">
    <source>
        <dbReference type="ARBA" id="ARBA00023273"/>
    </source>
</evidence>
<gene>
    <name evidence="16" type="ORF">ALC57_08906</name>
</gene>
<evidence type="ECO:0000256" key="11">
    <source>
        <dbReference type="ARBA" id="ARBA00023254"/>
    </source>
</evidence>
<evidence type="ECO:0000256" key="13">
    <source>
        <dbReference type="ARBA" id="ARBA00046114"/>
    </source>
</evidence>
<keyword evidence="11" id="KW-0469">Meiosis</keyword>
<dbReference type="AlphaFoldDB" id="A0A151J6A7"/>
<evidence type="ECO:0000256" key="2">
    <source>
        <dbReference type="ARBA" id="ARBA00004611"/>
    </source>
</evidence>
<dbReference type="Proteomes" id="UP000078492">
    <property type="component" value="Unassembled WGS sequence"/>
</dbReference>
<keyword evidence="6" id="KW-0282">Flagellum</keyword>
<dbReference type="GO" id="GO:0051321">
    <property type="term" value="P:meiotic cell cycle"/>
    <property type="evidence" value="ECO:0007669"/>
    <property type="project" value="UniProtKB-KW"/>
</dbReference>
<comment type="function">
    <text evidence="13">Microtubule inner protein (MIP) part of the dynein-decorated doublet microtubules (DMTs) in cilia axoneme, which is required for motile cilia beating. May play a role in the control of meiotic division and germ cell differentiation through regulation of pairing and recombination during meiosis. Required for sperm flagella assembly. May play a role in the assembly and function of the outer dynein arm-docking complex (ODA-DC). ODA-DC mediates outer dynein arms (ODA) binding onto the axonemal doublet microtubules.</text>
</comment>
<proteinExistence type="inferred from homology"/>
<evidence type="ECO:0000256" key="9">
    <source>
        <dbReference type="ARBA" id="ARBA00023212"/>
    </source>
</evidence>
<dbReference type="GO" id="GO:0044782">
    <property type="term" value="P:cilium organization"/>
    <property type="evidence" value="ECO:0007669"/>
    <property type="project" value="TreeGrafter"/>
</dbReference>
<keyword evidence="5" id="KW-0963">Cytoplasm</keyword>
<dbReference type="PANTHER" id="PTHR19265">
    <property type="entry name" value="MEIOSIS-SPECIFIC NUCLEAR STRUCTURAL PROTEIN 1"/>
    <property type="match status" value="1"/>
</dbReference>
<evidence type="ECO:0000256" key="6">
    <source>
        <dbReference type="ARBA" id="ARBA00022846"/>
    </source>
</evidence>
<comment type="subcellular location">
    <subcellularLocation>
        <location evidence="2">Cytoplasm</location>
        <location evidence="2">Cytoskeleton</location>
        <location evidence="2">Flagellum axoneme</location>
    </subcellularLocation>
    <subcellularLocation>
        <location evidence="1">Nucleus</location>
    </subcellularLocation>
</comment>
<evidence type="ECO:0000256" key="4">
    <source>
        <dbReference type="ARBA" id="ARBA00014813"/>
    </source>
</evidence>
<dbReference type="InterPro" id="IPR043597">
    <property type="entry name" value="TPH_dom"/>
</dbReference>
<dbReference type="GO" id="GO:0031514">
    <property type="term" value="C:motile cilium"/>
    <property type="evidence" value="ECO:0007669"/>
    <property type="project" value="TreeGrafter"/>
</dbReference>
<dbReference type="GO" id="GO:0005634">
    <property type="term" value="C:nucleus"/>
    <property type="evidence" value="ECO:0007669"/>
    <property type="project" value="UniProtKB-SubCell"/>
</dbReference>
<feature type="coiled-coil region" evidence="14">
    <location>
        <begin position="310"/>
        <end position="360"/>
    </location>
</feature>
<evidence type="ECO:0000256" key="7">
    <source>
        <dbReference type="ARBA" id="ARBA00023054"/>
    </source>
</evidence>
<evidence type="ECO:0000256" key="10">
    <source>
        <dbReference type="ARBA" id="ARBA00023242"/>
    </source>
</evidence>
<sequence length="405" mass="49548">MEETPPSNESTLYGRFRRSCRNRESYDTLAELAAELRRAYMVKGLQAQLDEKQTHKYAELVRKREVADLIRQEQQEVLEEDLQCRSEMLQKSKEYRRQLDQQLTRKEEQKRVIVEEAREYRKFLEEVDREQEEQERTKTVEKKCELVERTRQERLILEEIRETRRQEELEAEEKKRLKDLEYLKEIEERSKEMSRLRQEQLERRERVLLETTRILLDAQAQKREREERLIDLVAEEIRCELVIREMEETMRRKKMQQELAASLREQIVFTEQCRLRFVEEDRAWSEEVMRKIMEDEKMARCTAEAKRRMKVQYRKDLESLIEHRRRIREEEIARIEEIAKEQQRLELLEAERAKEERKRLLMMHAANIANFVNRATLTSEEQEILDKLTKKNQDTKNIDNENVKD</sequence>